<dbReference type="OrthoDB" id="6432284at2759"/>
<keyword evidence="1" id="KW-1133">Transmembrane helix</keyword>
<organism evidence="2 3">
    <name type="scientific">Nephila pilipes</name>
    <name type="common">Giant wood spider</name>
    <name type="synonym">Nephila maculata</name>
    <dbReference type="NCBI Taxonomy" id="299642"/>
    <lineage>
        <taxon>Eukaryota</taxon>
        <taxon>Metazoa</taxon>
        <taxon>Ecdysozoa</taxon>
        <taxon>Arthropoda</taxon>
        <taxon>Chelicerata</taxon>
        <taxon>Arachnida</taxon>
        <taxon>Araneae</taxon>
        <taxon>Araneomorphae</taxon>
        <taxon>Entelegynae</taxon>
        <taxon>Araneoidea</taxon>
        <taxon>Nephilidae</taxon>
        <taxon>Nephila</taxon>
    </lineage>
</organism>
<keyword evidence="1" id="KW-0812">Transmembrane</keyword>
<dbReference type="AlphaFoldDB" id="A0A8X6P7P0"/>
<feature type="transmembrane region" description="Helical" evidence="1">
    <location>
        <begin position="96"/>
        <end position="118"/>
    </location>
</feature>
<keyword evidence="3" id="KW-1185">Reference proteome</keyword>
<protein>
    <submittedName>
        <fullName evidence="2">Uncharacterized protein</fullName>
    </submittedName>
</protein>
<feature type="non-terminal residue" evidence="2">
    <location>
        <position position="1"/>
    </location>
</feature>
<keyword evidence="1" id="KW-0472">Membrane</keyword>
<sequence>MILAFVGLSVIGTLITLYDYFQNGYKETNYPSDVAYKKQDITNDTNTKYVQKPCATTSDSSWLNSFKSFLNCFCIITNGKKILELPSNEDPLSCLYGIRLFCTLVIICGHCIAMYTFAL</sequence>
<accession>A0A8X6P7P0</accession>
<proteinExistence type="predicted"/>
<evidence type="ECO:0000256" key="1">
    <source>
        <dbReference type="SAM" id="Phobius"/>
    </source>
</evidence>
<dbReference type="Proteomes" id="UP000887013">
    <property type="component" value="Unassembled WGS sequence"/>
</dbReference>
<evidence type="ECO:0000313" key="2">
    <source>
        <dbReference type="EMBL" id="GFT50450.1"/>
    </source>
</evidence>
<dbReference type="EMBL" id="BMAW01016709">
    <property type="protein sequence ID" value="GFT50450.1"/>
    <property type="molecule type" value="Genomic_DNA"/>
</dbReference>
<gene>
    <name evidence="2" type="ORF">NPIL_371321</name>
</gene>
<name>A0A8X6P7P0_NEPPI</name>
<evidence type="ECO:0000313" key="3">
    <source>
        <dbReference type="Proteomes" id="UP000887013"/>
    </source>
</evidence>
<reference evidence="2" key="1">
    <citation type="submission" date="2020-08" db="EMBL/GenBank/DDBJ databases">
        <title>Multicomponent nature underlies the extraordinary mechanical properties of spider dragline silk.</title>
        <authorList>
            <person name="Kono N."/>
            <person name="Nakamura H."/>
            <person name="Mori M."/>
            <person name="Yoshida Y."/>
            <person name="Ohtoshi R."/>
            <person name="Malay A.D."/>
            <person name="Moran D.A.P."/>
            <person name="Tomita M."/>
            <person name="Numata K."/>
            <person name="Arakawa K."/>
        </authorList>
    </citation>
    <scope>NUCLEOTIDE SEQUENCE</scope>
</reference>
<comment type="caution">
    <text evidence="2">The sequence shown here is derived from an EMBL/GenBank/DDBJ whole genome shotgun (WGS) entry which is preliminary data.</text>
</comment>